<name>A0A0F8X6C8_9ZZZZ</name>
<accession>A0A0F8X6C8</accession>
<reference evidence="1" key="1">
    <citation type="journal article" date="2015" name="Nature">
        <title>Complex archaea that bridge the gap between prokaryotes and eukaryotes.</title>
        <authorList>
            <person name="Spang A."/>
            <person name="Saw J.H."/>
            <person name="Jorgensen S.L."/>
            <person name="Zaremba-Niedzwiedzka K."/>
            <person name="Martijn J."/>
            <person name="Lind A.E."/>
            <person name="van Eijk R."/>
            <person name="Schleper C."/>
            <person name="Guy L."/>
            <person name="Ettema T.J."/>
        </authorList>
    </citation>
    <scope>NUCLEOTIDE SEQUENCE</scope>
</reference>
<sequence length="80" mass="9687">MTTRSDIERWLLRAEPKHTHMIVVVDSFSYEDYPIFVSHDEDVREVAQKYNEKSMQRIMEVYNLGMDIEAQLNERRAFNY</sequence>
<dbReference type="AlphaFoldDB" id="A0A0F8X6C8"/>
<protein>
    <submittedName>
        <fullName evidence="1">Uncharacterized protein</fullName>
    </submittedName>
</protein>
<organism evidence="1">
    <name type="scientific">marine sediment metagenome</name>
    <dbReference type="NCBI Taxonomy" id="412755"/>
    <lineage>
        <taxon>unclassified sequences</taxon>
        <taxon>metagenomes</taxon>
        <taxon>ecological metagenomes</taxon>
    </lineage>
</organism>
<dbReference type="EMBL" id="LAZR01060909">
    <property type="protein sequence ID" value="KKK64692.1"/>
    <property type="molecule type" value="Genomic_DNA"/>
</dbReference>
<comment type="caution">
    <text evidence="1">The sequence shown here is derived from an EMBL/GenBank/DDBJ whole genome shotgun (WGS) entry which is preliminary data.</text>
</comment>
<gene>
    <name evidence="1" type="ORF">LCGC14_2981650</name>
</gene>
<evidence type="ECO:0000313" key="1">
    <source>
        <dbReference type="EMBL" id="KKK64692.1"/>
    </source>
</evidence>
<proteinExistence type="predicted"/>